<dbReference type="PANTHER" id="PTHR47992">
    <property type="entry name" value="PROTEIN PHOSPHATASE"/>
    <property type="match status" value="1"/>
</dbReference>
<keyword evidence="2" id="KW-0378">Hydrolase</keyword>
<dbReference type="InterPro" id="IPR036457">
    <property type="entry name" value="PPM-type-like_dom_sf"/>
</dbReference>
<comment type="caution">
    <text evidence="2">The sequence shown here is derived from an EMBL/GenBank/DDBJ whole genome shotgun (WGS) entry which is preliminary data.</text>
</comment>
<dbReference type="Gene3D" id="3.60.40.10">
    <property type="entry name" value="PPM-type phosphatase domain"/>
    <property type="match status" value="1"/>
</dbReference>
<dbReference type="Pfam" id="PF13672">
    <property type="entry name" value="PP2C_2"/>
    <property type="match status" value="1"/>
</dbReference>
<accession>A0ABS4JXU3</accession>
<evidence type="ECO:0000259" key="1">
    <source>
        <dbReference type="PROSITE" id="PS51746"/>
    </source>
</evidence>
<dbReference type="PROSITE" id="PS51746">
    <property type="entry name" value="PPM_2"/>
    <property type="match status" value="1"/>
</dbReference>
<dbReference type="NCBIfam" id="NF033484">
    <property type="entry name" value="Stp1_PP2C_phos"/>
    <property type="match status" value="1"/>
</dbReference>
<evidence type="ECO:0000313" key="2">
    <source>
        <dbReference type="EMBL" id="MBP2020352.1"/>
    </source>
</evidence>
<protein>
    <submittedName>
        <fullName evidence="2">Protein phosphatase</fullName>
        <ecNumber evidence="2">3.1.3.16</ecNumber>
    </submittedName>
</protein>
<dbReference type="Proteomes" id="UP001519308">
    <property type="component" value="Unassembled WGS sequence"/>
</dbReference>
<dbReference type="EC" id="3.1.3.16" evidence="2"/>
<dbReference type="RefSeq" id="WP_021284672.1">
    <property type="nucleotide sequence ID" value="NZ_JAGGLL010000001.1"/>
</dbReference>
<proteinExistence type="predicted"/>
<dbReference type="GO" id="GO:0004722">
    <property type="term" value="F:protein serine/threonine phosphatase activity"/>
    <property type="evidence" value="ECO:0007669"/>
    <property type="project" value="UniProtKB-EC"/>
</dbReference>
<dbReference type="CDD" id="cd00143">
    <property type="entry name" value="PP2Cc"/>
    <property type="match status" value="1"/>
</dbReference>
<dbReference type="InterPro" id="IPR015655">
    <property type="entry name" value="PP2C"/>
</dbReference>
<gene>
    <name evidence="2" type="ORF">J2Z44_000133</name>
</gene>
<sequence>MGRLIGIETDLGNKRTLNEDTVGYYEDGDTSIFVVADGMGGHNAGEVASKIAVDSVLDYVKIHSKDLTMEQVLEGAVDEANKNVYKYAVLNENCSGMGTTLTMAYVKNNSLVVANVGDSRCYVVSKGQLIKVTKDHSLVQELLDNGTISAEEAVNHPNKNVITRAVGTKISVKGDYYTVDLQNISIVILCSDGLTNEVTEEEILTIVNDDISNSSRRLVELSKEKGGKDNISVIIFKGECTDDWNHIR</sequence>
<dbReference type="SMART" id="SM00331">
    <property type="entry name" value="PP2C_SIG"/>
    <property type="match status" value="1"/>
</dbReference>
<reference evidence="2 3" key="1">
    <citation type="submission" date="2021-03" db="EMBL/GenBank/DDBJ databases">
        <title>Genomic Encyclopedia of Type Strains, Phase IV (KMG-IV): sequencing the most valuable type-strain genomes for metagenomic binning, comparative biology and taxonomic classification.</title>
        <authorList>
            <person name="Goeker M."/>
        </authorList>
    </citation>
    <scope>NUCLEOTIDE SEQUENCE [LARGE SCALE GENOMIC DNA]</scope>
    <source>
        <strain evidence="2 3">DSM 28650</strain>
    </source>
</reference>
<organism evidence="2 3">
    <name type="scientific">Clostridium punense</name>
    <dbReference type="NCBI Taxonomy" id="1054297"/>
    <lineage>
        <taxon>Bacteria</taxon>
        <taxon>Bacillati</taxon>
        <taxon>Bacillota</taxon>
        <taxon>Clostridia</taxon>
        <taxon>Eubacteriales</taxon>
        <taxon>Clostridiaceae</taxon>
        <taxon>Clostridium</taxon>
    </lineage>
</organism>
<feature type="domain" description="PPM-type phosphatase" evidence="1">
    <location>
        <begin position="4"/>
        <end position="238"/>
    </location>
</feature>
<dbReference type="EMBL" id="JAGGLL010000001">
    <property type="protein sequence ID" value="MBP2020352.1"/>
    <property type="molecule type" value="Genomic_DNA"/>
</dbReference>
<dbReference type="SMART" id="SM00332">
    <property type="entry name" value="PP2Cc"/>
    <property type="match status" value="1"/>
</dbReference>
<keyword evidence="3" id="KW-1185">Reference proteome</keyword>
<evidence type="ECO:0000313" key="3">
    <source>
        <dbReference type="Proteomes" id="UP001519308"/>
    </source>
</evidence>
<dbReference type="SUPFAM" id="SSF81606">
    <property type="entry name" value="PP2C-like"/>
    <property type="match status" value="1"/>
</dbReference>
<dbReference type="InterPro" id="IPR001932">
    <property type="entry name" value="PPM-type_phosphatase-like_dom"/>
</dbReference>
<name>A0ABS4JXU3_9CLOT</name>